<reference evidence="1" key="1">
    <citation type="submission" date="2021-06" db="EMBL/GenBank/DDBJ databases">
        <authorList>
            <consortium name="Wellcome Sanger Institute Data Sharing"/>
        </authorList>
    </citation>
    <scope>NUCLEOTIDE SEQUENCE [LARGE SCALE GENOMIC DNA]</scope>
</reference>
<keyword evidence="2" id="KW-1185">Reference proteome</keyword>
<sequence length="204" mass="23821">MVAEVEVTLNIDPFVLFDRLPLRSRIRMDPEEDIEDDVFHPPELDRYPHTISGTFRHCSTSPRANPFFICQRFREVKYVDQSTQTTSNHVPSYSSMLPYGVQEEPSYLFYGTAAHRLHFPAHFEVDRDGDTEEGMAEEEQEPGLSAEAQIGQKLQRIGDQFHRDYTQMLQQNQRNPQPLWWRMAVTLLAFLFDRDAGPNRMDAR</sequence>
<reference evidence="1" key="3">
    <citation type="submission" date="2025-09" db="UniProtKB">
        <authorList>
            <consortium name="Ensembl"/>
        </authorList>
    </citation>
    <scope>IDENTIFICATION</scope>
</reference>
<dbReference type="PANTHER" id="PTHR32014:SF2">
    <property type="entry name" value="BCL-2-MODIFYING FACTOR"/>
    <property type="match status" value="1"/>
</dbReference>
<accession>A0A8C4SHZ6</accession>
<dbReference type="GO" id="GO:0006915">
    <property type="term" value="P:apoptotic process"/>
    <property type="evidence" value="ECO:0007669"/>
    <property type="project" value="InterPro"/>
</dbReference>
<gene>
    <name evidence="1" type="primary">LOC114666398</name>
</gene>
<proteinExistence type="predicted"/>
<evidence type="ECO:0000313" key="2">
    <source>
        <dbReference type="Proteomes" id="UP000694620"/>
    </source>
</evidence>
<reference evidence="1" key="2">
    <citation type="submission" date="2025-08" db="UniProtKB">
        <authorList>
            <consortium name="Ensembl"/>
        </authorList>
    </citation>
    <scope>IDENTIFICATION</scope>
</reference>
<dbReference type="AlphaFoldDB" id="A0A8C4SHZ6"/>
<dbReference type="GeneTree" id="ENSGT00390000017896"/>
<dbReference type="GO" id="GO:0016459">
    <property type="term" value="C:myosin complex"/>
    <property type="evidence" value="ECO:0007669"/>
    <property type="project" value="TreeGrafter"/>
</dbReference>
<name>A0A8C4SHZ6_ERPCA</name>
<evidence type="ECO:0008006" key="3">
    <source>
        <dbReference type="Google" id="ProtNLM"/>
    </source>
</evidence>
<organism evidence="1 2">
    <name type="scientific">Erpetoichthys calabaricus</name>
    <name type="common">Rope fish</name>
    <name type="synonym">Calamoichthys calabaricus</name>
    <dbReference type="NCBI Taxonomy" id="27687"/>
    <lineage>
        <taxon>Eukaryota</taxon>
        <taxon>Metazoa</taxon>
        <taxon>Chordata</taxon>
        <taxon>Craniata</taxon>
        <taxon>Vertebrata</taxon>
        <taxon>Euteleostomi</taxon>
        <taxon>Actinopterygii</taxon>
        <taxon>Polypteriformes</taxon>
        <taxon>Polypteridae</taxon>
        <taxon>Erpetoichthys</taxon>
    </lineage>
</organism>
<dbReference type="GO" id="GO:0010507">
    <property type="term" value="P:negative regulation of autophagy"/>
    <property type="evidence" value="ECO:0007669"/>
    <property type="project" value="TreeGrafter"/>
</dbReference>
<dbReference type="GO" id="GO:0043065">
    <property type="term" value="P:positive regulation of apoptotic process"/>
    <property type="evidence" value="ECO:0007669"/>
    <property type="project" value="TreeGrafter"/>
</dbReference>
<protein>
    <recommendedName>
        <fullName evidence="3">Bcl-2-modifying factor</fullName>
    </recommendedName>
</protein>
<evidence type="ECO:0000313" key="1">
    <source>
        <dbReference type="Ensembl" id="ENSECRP00000017932.1"/>
    </source>
</evidence>
<dbReference type="PANTHER" id="PTHR32014">
    <property type="entry name" value="BCL-2-MODIFYING FACTOR"/>
    <property type="match status" value="1"/>
</dbReference>
<dbReference type="InterPro" id="IPR028192">
    <property type="entry name" value="BMF"/>
</dbReference>
<dbReference type="Ensembl" id="ENSECRT00000018289.1">
    <property type="protein sequence ID" value="ENSECRP00000017932.1"/>
    <property type="gene ID" value="ENSECRG00000011970.1"/>
</dbReference>
<dbReference type="Proteomes" id="UP000694620">
    <property type="component" value="Chromosome 16"/>
</dbReference>
<dbReference type="Pfam" id="PF15185">
    <property type="entry name" value="BMF"/>
    <property type="match status" value="1"/>
</dbReference>